<gene>
    <name evidence="1" type="ORF">NQ318_012197</name>
</gene>
<evidence type="ECO:0000313" key="1">
    <source>
        <dbReference type="EMBL" id="KAJ8957024.1"/>
    </source>
</evidence>
<dbReference type="Gene3D" id="3.30.420.10">
    <property type="entry name" value="Ribonuclease H-like superfamily/Ribonuclease H"/>
    <property type="match status" value="1"/>
</dbReference>
<dbReference type="InterPro" id="IPR036397">
    <property type="entry name" value="RNaseH_sf"/>
</dbReference>
<reference evidence="1" key="1">
    <citation type="journal article" date="2023" name="Insect Mol. Biol.">
        <title>Genome sequencing provides insights into the evolution of gene families encoding plant cell wall-degrading enzymes in longhorned beetles.</title>
        <authorList>
            <person name="Shin N.R."/>
            <person name="Okamura Y."/>
            <person name="Kirsch R."/>
            <person name="Pauchet Y."/>
        </authorList>
    </citation>
    <scope>NUCLEOTIDE SEQUENCE</scope>
    <source>
        <strain evidence="1">AMC_N1</strain>
    </source>
</reference>
<proteinExistence type="predicted"/>
<dbReference type="EMBL" id="JAPWTK010000026">
    <property type="protein sequence ID" value="KAJ8957024.1"/>
    <property type="molecule type" value="Genomic_DNA"/>
</dbReference>
<accession>A0AAV8Z0A5</accession>
<dbReference type="AlphaFoldDB" id="A0AAV8Z0A5"/>
<keyword evidence="2" id="KW-1185">Reference proteome</keyword>
<comment type="caution">
    <text evidence="1">The sequence shown here is derived from an EMBL/GenBank/DDBJ whole genome shotgun (WGS) entry which is preliminary data.</text>
</comment>
<dbReference type="GO" id="GO:0003676">
    <property type="term" value="F:nucleic acid binding"/>
    <property type="evidence" value="ECO:0007669"/>
    <property type="project" value="InterPro"/>
</dbReference>
<name>A0AAV8Z0A5_9CUCU</name>
<sequence>MDWWKRTCKLTSPLPVLNPLDFCIWEYLKSLVYSSSVGNIDDLRNSIIAGCETIRNSPGIFQNIRNNFWRGYKFSEQLVRTDQRKPSALCTDALSISWR</sequence>
<dbReference type="Proteomes" id="UP001162162">
    <property type="component" value="Unassembled WGS sequence"/>
</dbReference>
<protein>
    <submittedName>
        <fullName evidence="1">Uncharacterized protein</fullName>
    </submittedName>
</protein>
<evidence type="ECO:0000313" key="2">
    <source>
        <dbReference type="Proteomes" id="UP001162162"/>
    </source>
</evidence>
<organism evidence="1 2">
    <name type="scientific">Aromia moschata</name>
    <dbReference type="NCBI Taxonomy" id="1265417"/>
    <lineage>
        <taxon>Eukaryota</taxon>
        <taxon>Metazoa</taxon>
        <taxon>Ecdysozoa</taxon>
        <taxon>Arthropoda</taxon>
        <taxon>Hexapoda</taxon>
        <taxon>Insecta</taxon>
        <taxon>Pterygota</taxon>
        <taxon>Neoptera</taxon>
        <taxon>Endopterygota</taxon>
        <taxon>Coleoptera</taxon>
        <taxon>Polyphaga</taxon>
        <taxon>Cucujiformia</taxon>
        <taxon>Chrysomeloidea</taxon>
        <taxon>Cerambycidae</taxon>
        <taxon>Cerambycinae</taxon>
        <taxon>Callichromatini</taxon>
        <taxon>Aromia</taxon>
    </lineage>
</organism>